<dbReference type="InterPro" id="IPR011701">
    <property type="entry name" value="MFS"/>
</dbReference>
<keyword evidence="4 7" id="KW-0812">Transmembrane</keyword>
<evidence type="ECO:0000256" key="1">
    <source>
        <dbReference type="ARBA" id="ARBA00004651"/>
    </source>
</evidence>
<evidence type="ECO:0000256" key="3">
    <source>
        <dbReference type="ARBA" id="ARBA00022475"/>
    </source>
</evidence>
<evidence type="ECO:0000256" key="7">
    <source>
        <dbReference type="SAM" id="Phobius"/>
    </source>
</evidence>
<feature type="transmembrane region" description="Helical" evidence="7">
    <location>
        <begin position="294"/>
        <end position="311"/>
    </location>
</feature>
<sequence length="398" mass="43578">MTALKKLFSPYRELPKEIYVIFISRVINAMGCFVMPLLTIILTEKVGLSSETAGLYLSLAGVVFLPASLLGGKLADTLGRKKIIIIFDTLAAMFYIICGFVKPSMTMGYLILVAGACMAIATPGHDSLMADLTNPKNRSGAYSLSYMGHNLGFAVGPVIGGMLYKNHLPLVFIGDAATALIALALVAFMIKETIHKTKEKIIDESRALERQVEGSIFSVLLKRPILIYIAIIVFIYNFAYAQWSFMLPMQLMGLFKDDGAKFFGMVAGLNGLTVVLFTPVITKVAENVKHIRRMVYGGLLYALGLGMFSFVTTMPMFFLGAYIFTLGEIINAISLTPFIANHTPASHRGRMSSVIPILWGMGHTLSPLVMGKVLMHTTVQKAWMMLVVLLVAASYMII</sequence>
<evidence type="ECO:0000256" key="2">
    <source>
        <dbReference type="ARBA" id="ARBA00022448"/>
    </source>
</evidence>
<reference evidence="9 10" key="1">
    <citation type="submission" date="2018-10" db="EMBL/GenBank/DDBJ databases">
        <authorList>
            <person name="Zhang X."/>
        </authorList>
    </citation>
    <scope>NUCLEOTIDE SEQUENCE [LARGE SCALE GENOMIC DNA]</scope>
    <source>
        <strain evidence="9 10">SK-G1</strain>
    </source>
</reference>
<dbReference type="PANTHER" id="PTHR23517">
    <property type="entry name" value="RESISTANCE PROTEIN MDTM, PUTATIVE-RELATED-RELATED"/>
    <property type="match status" value="1"/>
</dbReference>
<dbReference type="GO" id="GO:0005886">
    <property type="term" value="C:plasma membrane"/>
    <property type="evidence" value="ECO:0007669"/>
    <property type="project" value="UniProtKB-SubCell"/>
</dbReference>
<dbReference type="RefSeq" id="WP_122015646.1">
    <property type="nucleotide sequence ID" value="NZ_CP033169.1"/>
</dbReference>
<evidence type="ECO:0000256" key="6">
    <source>
        <dbReference type="ARBA" id="ARBA00023136"/>
    </source>
</evidence>
<dbReference type="PROSITE" id="PS50850">
    <property type="entry name" value="MFS"/>
    <property type="match status" value="1"/>
</dbReference>
<keyword evidence="10" id="KW-1185">Reference proteome</keyword>
<feature type="transmembrane region" description="Helical" evidence="7">
    <location>
        <begin position="263"/>
        <end position="282"/>
    </location>
</feature>
<accession>A0A3G2RBE8</accession>
<evidence type="ECO:0000259" key="8">
    <source>
        <dbReference type="PROSITE" id="PS50850"/>
    </source>
</evidence>
<dbReference type="GO" id="GO:0022857">
    <property type="term" value="F:transmembrane transporter activity"/>
    <property type="evidence" value="ECO:0007669"/>
    <property type="project" value="InterPro"/>
</dbReference>
<dbReference type="PANTHER" id="PTHR23517:SF2">
    <property type="entry name" value="MULTIDRUG RESISTANCE PROTEIN MDTH"/>
    <property type="match status" value="1"/>
</dbReference>
<feature type="transmembrane region" description="Helical" evidence="7">
    <location>
        <begin position="144"/>
        <end position="164"/>
    </location>
</feature>
<dbReference type="KEGG" id="bacg:D2962_16805"/>
<evidence type="ECO:0000313" key="10">
    <source>
        <dbReference type="Proteomes" id="UP000280960"/>
    </source>
</evidence>
<proteinExistence type="predicted"/>
<feature type="transmembrane region" description="Helical" evidence="7">
    <location>
        <begin position="53"/>
        <end position="71"/>
    </location>
</feature>
<keyword evidence="5 7" id="KW-1133">Transmembrane helix</keyword>
<name>A0A3G2RBE8_9FIRM</name>
<gene>
    <name evidence="9" type="ORF">D2962_16805</name>
</gene>
<evidence type="ECO:0000313" key="9">
    <source>
        <dbReference type="EMBL" id="AYO32037.1"/>
    </source>
</evidence>
<evidence type="ECO:0000256" key="4">
    <source>
        <dbReference type="ARBA" id="ARBA00022692"/>
    </source>
</evidence>
<dbReference type="Pfam" id="PF07690">
    <property type="entry name" value="MFS_1"/>
    <property type="match status" value="1"/>
</dbReference>
<dbReference type="SUPFAM" id="SSF103473">
    <property type="entry name" value="MFS general substrate transporter"/>
    <property type="match status" value="1"/>
</dbReference>
<keyword evidence="6 7" id="KW-0472">Membrane</keyword>
<keyword evidence="2" id="KW-0813">Transport</keyword>
<dbReference type="InterPro" id="IPR020846">
    <property type="entry name" value="MFS_dom"/>
</dbReference>
<organism evidence="9 10">
    <name type="scientific">Biomaibacter acetigenes</name>
    <dbReference type="NCBI Taxonomy" id="2316383"/>
    <lineage>
        <taxon>Bacteria</taxon>
        <taxon>Bacillati</taxon>
        <taxon>Bacillota</taxon>
        <taxon>Clostridia</taxon>
        <taxon>Thermosediminibacterales</taxon>
        <taxon>Tepidanaerobacteraceae</taxon>
        <taxon>Biomaibacter</taxon>
    </lineage>
</organism>
<dbReference type="InterPro" id="IPR050171">
    <property type="entry name" value="MFS_Transporters"/>
</dbReference>
<evidence type="ECO:0000256" key="5">
    <source>
        <dbReference type="ARBA" id="ARBA00022989"/>
    </source>
</evidence>
<feature type="transmembrane region" description="Helical" evidence="7">
    <location>
        <begin position="225"/>
        <end position="243"/>
    </location>
</feature>
<dbReference type="Proteomes" id="UP000280960">
    <property type="component" value="Chromosome"/>
</dbReference>
<dbReference type="EMBL" id="CP033169">
    <property type="protein sequence ID" value="AYO32037.1"/>
    <property type="molecule type" value="Genomic_DNA"/>
</dbReference>
<feature type="transmembrane region" description="Helical" evidence="7">
    <location>
        <begin position="170"/>
        <end position="190"/>
    </location>
</feature>
<protein>
    <submittedName>
        <fullName evidence="9">MFS transporter</fullName>
    </submittedName>
</protein>
<feature type="domain" description="Major facilitator superfamily (MFS) profile" evidence="8">
    <location>
        <begin position="17"/>
        <end position="398"/>
    </location>
</feature>
<feature type="transmembrane region" description="Helical" evidence="7">
    <location>
        <begin position="20"/>
        <end position="41"/>
    </location>
</feature>
<dbReference type="Gene3D" id="1.20.1250.20">
    <property type="entry name" value="MFS general substrate transporter like domains"/>
    <property type="match status" value="1"/>
</dbReference>
<feature type="transmembrane region" description="Helical" evidence="7">
    <location>
        <begin position="83"/>
        <end position="101"/>
    </location>
</feature>
<keyword evidence="3" id="KW-1003">Cell membrane</keyword>
<comment type="subcellular location">
    <subcellularLocation>
        <location evidence="1">Cell membrane</location>
        <topology evidence="1">Multi-pass membrane protein</topology>
    </subcellularLocation>
</comment>
<feature type="transmembrane region" description="Helical" evidence="7">
    <location>
        <begin position="382"/>
        <end position="397"/>
    </location>
</feature>
<feature type="transmembrane region" description="Helical" evidence="7">
    <location>
        <begin position="107"/>
        <end position="124"/>
    </location>
</feature>
<dbReference type="InterPro" id="IPR036259">
    <property type="entry name" value="MFS_trans_sf"/>
</dbReference>
<dbReference type="AlphaFoldDB" id="A0A3G2RBE8"/>